<keyword evidence="2" id="KW-1185">Reference proteome</keyword>
<reference evidence="3" key="1">
    <citation type="submission" date="2016-06" db="UniProtKB">
        <authorList>
            <consortium name="WormBaseParasite"/>
        </authorList>
    </citation>
    <scope>IDENTIFICATION</scope>
</reference>
<dbReference type="Proteomes" id="UP000279833">
    <property type="component" value="Unassembled WGS sequence"/>
</dbReference>
<protein>
    <submittedName>
        <fullName evidence="1 3">Uncharacterized protein</fullName>
    </submittedName>
</protein>
<proteinExistence type="predicted"/>
<gene>
    <name evidence="1" type="ORF">SCUD_LOCUS1618</name>
</gene>
<organism evidence="3">
    <name type="scientific">Schistosoma curassoni</name>
    <dbReference type="NCBI Taxonomy" id="6186"/>
    <lineage>
        <taxon>Eukaryota</taxon>
        <taxon>Metazoa</taxon>
        <taxon>Spiralia</taxon>
        <taxon>Lophotrochozoa</taxon>
        <taxon>Platyhelminthes</taxon>
        <taxon>Trematoda</taxon>
        <taxon>Digenea</taxon>
        <taxon>Strigeidida</taxon>
        <taxon>Schistosomatoidea</taxon>
        <taxon>Schistosomatidae</taxon>
        <taxon>Schistosoma</taxon>
    </lineage>
</organism>
<dbReference type="WBParaSite" id="SCUD_0000161701-mRNA-1">
    <property type="protein sequence ID" value="SCUD_0000161701-mRNA-1"/>
    <property type="gene ID" value="SCUD_0000161701"/>
</dbReference>
<dbReference type="EMBL" id="UZAK01001351">
    <property type="protein sequence ID" value="VDO68837.1"/>
    <property type="molecule type" value="Genomic_DNA"/>
</dbReference>
<accession>A0A183JFZ9</accession>
<evidence type="ECO:0000313" key="1">
    <source>
        <dbReference type="EMBL" id="VDO68837.1"/>
    </source>
</evidence>
<dbReference type="AlphaFoldDB" id="A0A183JFZ9"/>
<name>A0A183JFZ9_9TREM</name>
<sequence>MKKNFHEFQEIYLWKFVLNATTMNQILFQTNQFLWDQLLQRDNEILHLTLNVMTMKNEFVIIYHYLNQIK</sequence>
<reference evidence="1 2" key="2">
    <citation type="submission" date="2018-11" db="EMBL/GenBank/DDBJ databases">
        <authorList>
            <consortium name="Pathogen Informatics"/>
        </authorList>
    </citation>
    <scope>NUCLEOTIDE SEQUENCE [LARGE SCALE GENOMIC DNA]</scope>
    <source>
        <strain evidence="1">Dakar</strain>
        <strain evidence="2">Dakar, Senegal</strain>
    </source>
</reference>
<evidence type="ECO:0000313" key="2">
    <source>
        <dbReference type="Proteomes" id="UP000279833"/>
    </source>
</evidence>
<evidence type="ECO:0000313" key="3">
    <source>
        <dbReference type="WBParaSite" id="SCUD_0000161701-mRNA-1"/>
    </source>
</evidence>